<keyword evidence="1" id="KW-1133">Transmembrane helix</keyword>
<evidence type="ECO:0000313" key="2">
    <source>
        <dbReference type="EMBL" id="OGF13956.1"/>
    </source>
</evidence>
<evidence type="ECO:0000256" key="1">
    <source>
        <dbReference type="SAM" id="Phobius"/>
    </source>
</evidence>
<feature type="transmembrane region" description="Helical" evidence="1">
    <location>
        <begin position="6"/>
        <end position="29"/>
    </location>
</feature>
<accession>A0A1F5RHQ7</accession>
<protein>
    <submittedName>
        <fullName evidence="2">Uncharacterized protein</fullName>
    </submittedName>
</protein>
<proteinExistence type="predicted"/>
<organism evidence="2 3">
    <name type="scientific">Candidatus Edwardsbacteria bacterium GWF2_54_11</name>
    <dbReference type="NCBI Taxonomy" id="1817851"/>
    <lineage>
        <taxon>Bacteria</taxon>
        <taxon>Candidatus Edwardsiibacteriota</taxon>
    </lineage>
</organism>
<dbReference type="Proteomes" id="UP000177230">
    <property type="component" value="Unassembled WGS sequence"/>
</dbReference>
<gene>
    <name evidence="2" type="ORF">A2024_11585</name>
</gene>
<comment type="caution">
    <text evidence="2">The sequence shown here is derived from an EMBL/GenBank/DDBJ whole genome shotgun (WGS) entry which is preliminary data.</text>
</comment>
<keyword evidence="1" id="KW-0812">Transmembrane</keyword>
<keyword evidence="1" id="KW-0472">Membrane</keyword>
<dbReference type="AlphaFoldDB" id="A0A1F5RHQ7"/>
<reference evidence="2 3" key="1">
    <citation type="journal article" date="2016" name="Nat. Commun.">
        <title>Thousands of microbial genomes shed light on interconnected biogeochemical processes in an aquifer system.</title>
        <authorList>
            <person name="Anantharaman K."/>
            <person name="Brown C.T."/>
            <person name="Hug L.A."/>
            <person name="Sharon I."/>
            <person name="Castelle C.J."/>
            <person name="Probst A.J."/>
            <person name="Thomas B.C."/>
            <person name="Singh A."/>
            <person name="Wilkins M.J."/>
            <person name="Karaoz U."/>
            <person name="Brodie E.L."/>
            <person name="Williams K.H."/>
            <person name="Hubbard S.S."/>
            <person name="Banfield J.F."/>
        </authorList>
    </citation>
    <scope>NUCLEOTIDE SEQUENCE [LARGE SCALE GENOMIC DNA]</scope>
</reference>
<name>A0A1F5RHQ7_9BACT</name>
<sequence>MGVLGGIGIIFYGLFMLLVLGLGVVWFYFSLRFFKQATEYYQAELNDRAKKQEQMSELLAKFDQLVDVLKVK</sequence>
<dbReference type="EMBL" id="MFFM01000010">
    <property type="protein sequence ID" value="OGF13956.1"/>
    <property type="molecule type" value="Genomic_DNA"/>
</dbReference>
<evidence type="ECO:0000313" key="3">
    <source>
        <dbReference type="Proteomes" id="UP000177230"/>
    </source>
</evidence>